<organism evidence="4 5">
    <name type="scientific">Azospirillum humicireducens</name>
    <dbReference type="NCBI Taxonomy" id="1226968"/>
    <lineage>
        <taxon>Bacteria</taxon>
        <taxon>Pseudomonadati</taxon>
        <taxon>Pseudomonadota</taxon>
        <taxon>Alphaproteobacteria</taxon>
        <taxon>Rhodospirillales</taxon>
        <taxon>Azospirillaceae</taxon>
        <taxon>Azospirillum</taxon>
    </lineage>
</organism>
<protein>
    <submittedName>
        <fullName evidence="4">Alpha/beta hydrolase</fullName>
    </submittedName>
</protein>
<evidence type="ECO:0000256" key="1">
    <source>
        <dbReference type="ARBA" id="ARBA00022801"/>
    </source>
</evidence>
<dbReference type="InterPro" id="IPR013094">
    <property type="entry name" value="AB_hydrolase_3"/>
</dbReference>
<dbReference type="AlphaFoldDB" id="A0A2R4VWG4"/>
<accession>A0A2R4VWG4</accession>
<name>A0A2R4VWG4_9PROT</name>
<feature type="compositionally biased region" description="Low complexity" evidence="2">
    <location>
        <begin position="13"/>
        <end position="28"/>
    </location>
</feature>
<keyword evidence="1 4" id="KW-0378">Hydrolase</keyword>
<gene>
    <name evidence="4" type="ORF">A6A40_27485</name>
</gene>
<evidence type="ECO:0000256" key="2">
    <source>
        <dbReference type="SAM" id="MobiDB-lite"/>
    </source>
</evidence>
<dbReference type="PANTHER" id="PTHR48081">
    <property type="entry name" value="AB HYDROLASE SUPERFAMILY PROTEIN C4A8.06C"/>
    <property type="match status" value="1"/>
</dbReference>
<dbReference type="OrthoDB" id="9806180at2"/>
<dbReference type="InterPro" id="IPR029058">
    <property type="entry name" value="AB_hydrolase_fold"/>
</dbReference>
<keyword evidence="4" id="KW-0614">Plasmid</keyword>
<proteinExistence type="predicted"/>
<evidence type="ECO:0000313" key="5">
    <source>
        <dbReference type="Proteomes" id="UP000077405"/>
    </source>
</evidence>
<dbReference type="EMBL" id="CP028907">
    <property type="protein sequence ID" value="AWB08765.1"/>
    <property type="molecule type" value="Genomic_DNA"/>
</dbReference>
<feature type="domain" description="Alpha/beta hydrolase fold-3" evidence="3">
    <location>
        <begin position="62"/>
        <end position="276"/>
    </location>
</feature>
<evidence type="ECO:0000259" key="3">
    <source>
        <dbReference type="Pfam" id="PF07859"/>
    </source>
</evidence>
<feature type="region of interest" description="Disordered" evidence="2">
    <location>
        <begin position="1"/>
        <end position="28"/>
    </location>
</feature>
<dbReference type="Proteomes" id="UP000077405">
    <property type="component" value="Plasmid pYZ6"/>
</dbReference>
<dbReference type="KEGG" id="ahu:A6A40_27485"/>
<dbReference type="InterPro" id="IPR050300">
    <property type="entry name" value="GDXG_lipolytic_enzyme"/>
</dbReference>
<dbReference type="GO" id="GO:0016787">
    <property type="term" value="F:hydrolase activity"/>
    <property type="evidence" value="ECO:0007669"/>
    <property type="project" value="UniProtKB-KW"/>
</dbReference>
<evidence type="ECO:0000313" key="4">
    <source>
        <dbReference type="EMBL" id="AWB08765.1"/>
    </source>
</evidence>
<dbReference type="Gene3D" id="3.40.50.1820">
    <property type="entry name" value="alpha/beta hydrolase"/>
    <property type="match status" value="1"/>
</dbReference>
<feature type="compositionally biased region" description="Basic and acidic residues" evidence="2">
    <location>
        <begin position="1"/>
        <end position="12"/>
    </location>
</feature>
<dbReference type="SUPFAM" id="SSF53474">
    <property type="entry name" value="alpha/beta-Hydrolases"/>
    <property type="match status" value="1"/>
</dbReference>
<keyword evidence="5" id="KW-1185">Reference proteome</keyword>
<geneLocation type="plasmid" evidence="4 5">
    <name>pYZ6</name>
</geneLocation>
<reference evidence="4 5" key="1">
    <citation type="submission" date="2018-04" db="EMBL/GenBank/DDBJ databases">
        <title>Complete genome sequence of the nitrogen-fixing bacterium Azospirillum humicireducens type strain SgZ-5.</title>
        <authorList>
            <person name="Yu Z."/>
        </authorList>
    </citation>
    <scope>NUCLEOTIDE SEQUENCE [LARGE SCALE GENOMIC DNA]</scope>
    <source>
        <strain evidence="4 5">SgZ-5</strain>
        <plasmid evidence="4 5">pYZ6</plasmid>
    </source>
</reference>
<sequence>MPRHRTAMERSTRTQGTGTERGRAQGTAPCPFAVDDRTIAGHTQDIRLRLYRPLIGLAVPALLYLHGGGFTSGSLEEAEETASAIAAETPALVVSVGYSLAPAHPFPTAAQDAYRAALWTAGEARSLRLARGGLGVVGYDAGGHVATSLTFLARDLGGVSLAAQALLGPMLDPSLTRASRSGIGDTDGKAATTARLFDSTMADCARCYRAYLPEAAQRLHPYAAPLESRRLGGLPPALIVTAQNDMLRTEAEQYAAGLIAAGVPTEVTRFPAISHDALPGHKPALQAVSDFLRRRLPRSLPAARA</sequence>
<dbReference type="PANTHER" id="PTHR48081:SF8">
    <property type="entry name" value="ALPHA_BETA HYDROLASE FOLD-3 DOMAIN-CONTAINING PROTEIN-RELATED"/>
    <property type="match status" value="1"/>
</dbReference>
<dbReference type="Pfam" id="PF07859">
    <property type="entry name" value="Abhydrolase_3"/>
    <property type="match status" value="1"/>
</dbReference>